<keyword evidence="3 9" id="KW-0436">Ligase</keyword>
<keyword evidence="13" id="KW-1185">Reference proteome</keyword>
<reference evidence="12 13" key="1">
    <citation type="submission" date="2024-10" db="EMBL/GenBank/DDBJ databases">
        <title>Updated reference genomes for cyclostephanoid diatoms.</title>
        <authorList>
            <person name="Roberts W.R."/>
            <person name="Alverson A.J."/>
        </authorList>
    </citation>
    <scope>NUCLEOTIDE SEQUENCE [LARGE SCALE GENOMIC DNA]</scope>
    <source>
        <strain evidence="12 13">AJA010-31</strain>
    </source>
</reference>
<evidence type="ECO:0000256" key="4">
    <source>
        <dbReference type="ARBA" id="ARBA00022741"/>
    </source>
</evidence>
<evidence type="ECO:0000313" key="13">
    <source>
        <dbReference type="Proteomes" id="UP001530400"/>
    </source>
</evidence>
<evidence type="ECO:0000256" key="9">
    <source>
        <dbReference type="RuleBase" id="RU810713"/>
    </source>
</evidence>
<comment type="function">
    <text evidence="9">Catalyzes the ATP-dependent amination of UTP to CTP with either L-glutamine or ammonia as the source of nitrogen.</text>
</comment>
<protein>
    <recommendedName>
        <fullName evidence="9">CTP synthase</fullName>
        <ecNumber evidence="9">6.3.4.2</ecNumber>
    </recommendedName>
    <alternativeName>
        <fullName evidence="9">UTP--ammonia ligase</fullName>
    </alternativeName>
</protein>
<dbReference type="NCBIfam" id="NF003792">
    <property type="entry name" value="PRK05380.1"/>
    <property type="match status" value="1"/>
</dbReference>
<dbReference type="PANTHER" id="PTHR11550">
    <property type="entry name" value="CTP SYNTHASE"/>
    <property type="match status" value="1"/>
</dbReference>
<gene>
    <name evidence="12" type="ORF">ACHAWO_004004</name>
</gene>
<comment type="caution">
    <text evidence="12">The sequence shown here is derived from an EMBL/GenBank/DDBJ whole genome shotgun (WGS) entry which is preliminary data.</text>
</comment>
<comment type="similarity">
    <text evidence="2 9">Belongs to the CTP synthase family.</text>
</comment>
<dbReference type="PROSITE" id="PS51273">
    <property type="entry name" value="GATASE_TYPE_1"/>
    <property type="match status" value="1"/>
</dbReference>
<dbReference type="CDD" id="cd03113">
    <property type="entry name" value="CTPS_N"/>
    <property type="match status" value="1"/>
</dbReference>
<evidence type="ECO:0000259" key="10">
    <source>
        <dbReference type="Pfam" id="PF00117"/>
    </source>
</evidence>
<dbReference type="CDD" id="cd01746">
    <property type="entry name" value="GATase1_CTP_Synthase"/>
    <property type="match status" value="1"/>
</dbReference>
<evidence type="ECO:0000256" key="8">
    <source>
        <dbReference type="ARBA" id="ARBA00047781"/>
    </source>
</evidence>
<dbReference type="FunFam" id="3.40.50.300:FF:000207">
    <property type="entry name" value="CTP synthase"/>
    <property type="match status" value="1"/>
</dbReference>
<dbReference type="SUPFAM" id="SSF52317">
    <property type="entry name" value="Class I glutamine amidotransferase-like"/>
    <property type="match status" value="1"/>
</dbReference>
<evidence type="ECO:0000256" key="3">
    <source>
        <dbReference type="ARBA" id="ARBA00022598"/>
    </source>
</evidence>
<dbReference type="InterPro" id="IPR029062">
    <property type="entry name" value="Class_I_gatase-like"/>
</dbReference>
<dbReference type="InterPro" id="IPR004468">
    <property type="entry name" value="CTP_synthase"/>
</dbReference>
<dbReference type="GO" id="GO:0005524">
    <property type="term" value="F:ATP binding"/>
    <property type="evidence" value="ECO:0007669"/>
    <property type="project" value="UniProtKB-KW"/>
</dbReference>
<dbReference type="GO" id="GO:0044210">
    <property type="term" value="P:'de novo' CTP biosynthetic process"/>
    <property type="evidence" value="ECO:0007669"/>
    <property type="project" value="UniProtKB-UniRule"/>
</dbReference>
<dbReference type="EMBL" id="JALLPJ020001173">
    <property type="protein sequence ID" value="KAL3774918.1"/>
    <property type="molecule type" value="Genomic_DNA"/>
</dbReference>
<dbReference type="AlphaFoldDB" id="A0ABD3NFZ3"/>
<dbReference type="Proteomes" id="UP001530400">
    <property type="component" value="Unassembled WGS sequence"/>
</dbReference>
<dbReference type="FunFam" id="3.40.50.880:FF:000005">
    <property type="entry name" value="CTP synthase"/>
    <property type="match status" value="1"/>
</dbReference>
<evidence type="ECO:0000256" key="2">
    <source>
        <dbReference type="ARBA" id="ARBA00007533"/>
    </source>
</evidence>
<feature type="domain" description="Glutamine amidotransferase" evidence="10">
    <location>
        <begin position="373"/>
        <end position="617"/>
    </location>
</feature>
<evidence type="ECO:0000256" key="1">
    <source>
        <dbReference type="ARBA" id="ARBA00005171"/>
    </source>
</evidence>
<proteinExistence type="inferred from homology"/>
<dbReference type="EC" id="6.3.4.2" evidence="9"/>
<keyword evidence="4 9" id="KW-0547">Nucleotide-binding</keyword>
<dbReference type="PANTHER" id="PTHR11550:SF0">
    <property type="entry name" value="CTP SYNTHASE-RELATED"/>
    <property type="match status" value="1"/>
</dbReference>
<comment type="catalytic activity">
    <reaction evidence="8 9">
        <text>UTP + L-glutamine + ATP + H2O = CTP + L-glutamate + ADP + phosphate + 2 H(+)</text>
        <dbReference type="Rhea" id="RHEA:26426"/>
        <dbReference type="ChEBI" id="CHEBI:15377"/>
        <dbReference type="ChEBI" id="CHEBI:15378"/>
        <dbReference type="ChEBI" id="CHEBI:29985"/>
        <dbReference type="ChEBI" id="CHEBI:30616"/>
        <dbReference type="ChEBI" id="CHEBI:37563"/>
        <dbReference type="ChEBI" id="CHEBI:43474"/>
        <dbReference type="ChEBI" id="CHEBI:46398"/>
        <dbReference type="ChEBI" id="CHEBI:58359"/>
        <dbReference type="ChEBI" id="CHEBI:456216"/>
        <dbReference type="EC" id="6.3.4.2"/>
    </reaction>
</comment>
<dbReference type="InterPro" id="IPR017926">
    <property type="entry name" value="GATASE"/>
</dbReference>
<evidence type="ECO:0000313" key="12">
    <source>
        <dbReference type="EMBL" id="KAL3774918.1"/>
    </source>
</evidence>
<dbReference type="NCBIfam" id="TIGR00337">
    <property type="entry name" value="PyrG"/>
    <property type="match status" value="1"/>
</dbReference>
<dbReference type="InterPro" id="IPR033828">
    <property type="entry name" value="GATase1_CTP_Synthase"/>
</dbReference>
<dbReference type="InterPro" id="IPR017456">
    <property type="entry name" value="CTP_synthase_N"/>
</dbReference>
<dbReference type="Gene3D" id="3.40.50.300">
    <property type="entry name" value="P-loop containing nucleotide triphosphate hydrolases"/>
    <property type="match status" value="1"/>
</dbReference>
<dbReference type="GO" id="GO:0003883">
    <property type="term" value="F:CTP synthase activity"/>
    <property type="evidence" value="ECO:0007669"/>
    <property type="project" value="UniProtKB-UniRule"/>
</dbReference>
<evidence type="ECO:0000256" key="7">
    <source>
        <dbReference type="ARBA" id="ARBA00022975"/>
    </source>
</evidence>
<name>A0ABD3NFZ3_9STRA</name>
<feature type="domain" description="CTP synthase N-terminal" evidence="11">
    <location>
        <begin position="2"/>
        <end position="289"/>
    </location>
</feature>
<dbReference type="Pfam" id="PF06418">
    <property type="entry name" value="CTP_synth_N"/>
    <property type="match status" value="1"/>
</dbReference>
<comment type="pathway">
    <text evidence="1 9">Pyrimidine metabolism; CTP biosynthesis via de novo pathway; CTP from UDP: step 2/2.</text>
</comment>
<keyword evidence="5 9" id="KW-0067">ATP-binding</keyword>
<evidence type="ECO:0000259" key="11">
    <source>
        <dbReference type="Pfam" id="PF06418"/>
    </source>
</evidence>
<dbReference type="SUPFAM" id="SSF52540">
    <property type="entry name" value="P-loop containing nucleoside triphosphate hydrolases"/>
    <property type="match status" value="1"/>
</dbReference>
<organism evidence="12 13">
    <name type="scientific">Cyclotella atomus</name>
    <dbReference type="NCBI Taxonomy" id="382360"/>
    <lineage>
        <taxon>Eukaryota</taxon>
        <taxon>Sar</taxon>
        <taxon>Stramenopiles</taxon>
        <taxon>Ochrophyta</taxon>
        <taxon>Bacillariophyta</taxon>
        <taxon>Coscinodiscophyceae</taxon>
        <taxon>Thalassiosirophycidae</taxon>
        <taxon>Stephanodiscales</taxon>
        <taxon>Stephanodiscaceae</taxon>
        <taxon>Cyclotella</taxon>
    </lineage>
</organism>
<sequence length="634" mass="70454">MKYIVVTGGVVSGLGKGVTISSMGRMLQGCGLRVTSIKIDPYLNVDAGTMSPFEHGECFVLNDGGETDLDLGNYERFLSISLTSDHNITTGKIYRKVISKERRGDYLGKTVQVVPHITNEIQEWIESVSKIPVDDLGNKHWDAVNEDDVNWKEHNLGIADICLIEVGGTVGDIESSVFLEALRQFQFRVGPSNFCLTFVSLVPVMGEEQKTKPTQHGVRDLRSLGLSPAVIFCRCKEVLEEGTKSKIASFCHVDAEGVLSVHDVSNVYHVPLLLMEQNLHRILADKLQLSLLPELEGRLNLTMSGLEETATMWNLISGDVANDQVLAKLDNGESLCGVSGMTRSMRDWARMAFKLDGFQNEVKIVLVGKYTGLQDSYLSVIKSLKHASMAVERKLDLIWVEAAHLENDFEDETMGGQKEYDEAWAKIKSADGVVVPGGFGTRGFLGKVCAAKYCRENSVPFLGICLGFQAMVVEYSRNILNWQDANSTEFDEETKNPVVLFMPEIDKDNMGGTMRLGSRNTAFTHPTHEDGSPSIAKIMYGNASIVSERHRHRYEVNPERVDAIHDAGLKFVGRDETGTRMEVAELPRSQHPYYVGCQYHPEFKSRPLNPSPPFHGLLLAACGMLDDYLKDHEK</sequence>
<keyword evidence="7 9" id="KW-0665">Pyrimidine biosynthesis</keyword>
<dbReference type="Gene3D" id="3.40.50.880">
    <property type="match status" value="1"/>
</dbReference>
<keyword evidence="6 9" id="KW-0315">Glutamine amidotransferase</keyword>
<dbReference type="Pfam" id="PF00117">
    <property type="entry name" value="GATase"/>
    <property type="match status" value="1"/>
</dbReference>
<evidence type="ECO:0000256" key="6">
    <source>
        <dbReference type="ARBA" id="ARBA00022962"/>
    </source>
</evidence>
<accession>A0ABD3NFZ3</accession>
<dbReference type="InterPro" id="IPR027417">
    <property type="entry name" value="P-loop_NTPase"/>
</dbReference>
<evidence type="ECO:0000256" key="5">
    <source>
        <dbReference type="ARBA" id="ARBA00022840"/>
    </source>
</evidence>